<keyword evidence="2" id="KW-1003">Cell membrane</keyword>
<evidence type="ECO:0000256" key="3">
    <source>
        <dbReference type="ARBA" id="ARBA00022692"/>
    </source>
</evidence>
<dbReference type="InterPro" id="IPR003838">
    <property type="entry name" value="ABC3_permease_C"/>
</dbReference>
<dbReference type="AlphaFoldDB" id="A0A1B4XDH8"/>
<keyword evidence="4 6" id="KW-1133">Transmembrane helix</keyword>
<dbReference type="GO" id="GO:0005886">
    <property type="term" value="C:plasma membrane"/>
    <property type="evidence" value="ECO:0007669"/>
    <property type="project" value="UniProtKB-SubCell"/>
</dbReference>
<sequence length="831" mass="90411">MHNLRHVRLAWRLLTRDWRAGELRVLAAALVIAVGAVTAIGFFSDRLNRAMTYQSADLLGADLRLTGAEPVPAEWIRSAADHGLRHVETLDFASVVVHGDKLQLASIKAAAPGYPLRGTLRTAPALYAAETDTVDIPAPGTAWVEARILQALGLAIGARIEIGSAAFTVTRVLTYEPGRGGSFFTMAPRVLMHRDDVAATAVVQPGSRVTYSYLFAGADTDLARYQEWLKTRLGPHHRLFDVRDAGSSIGRALGRAERYLGLTSLLAVLLAGVAIAMGARRYSERHFDTAAMLRCFGATQGDLVRLFVPQFLLLGLVASAAGCALGWLTQEAVFYLLREVYPVRLPPAGLAPVAFGFFTGLLALAGFALPPLMRLRQVPPLRVIRREMAPLPPAAWLVYGSAAAAILILMWRFTGSLLLTAAVLAGSLAAAAALAAFAGALLALSRRVHRRVGVAWRFGMNNLWRRTRTSIGQILAFGLVLMAMAVIALLRTDLLNTWQTQLPPDTPNHFAFNILPQNVAAMQGFFAANRIPASDLYPMVRGRLTEINGRPVTQAVTKEDDGNEAIRRELNLTWTDTLPSDNRLVRGAWWNNTATANPVSVEEKLAKKLGIEIGDELTFSIAGSERRAQVASIRSVQWDSFHPNFYMIFPPGALDGLPATYLTSFHLEPEQKPLLTSLVRAFPAVTVLEMDQVLAQVRTILAQVTAAVELVLLFVLAAGFAVLFAVLSASLDERFHEGALLRTLGAGRRQLRAAHFAEFAVLGMLAGVLAAIGTELIAWVLYTRAFELEYRFKWPVWVLTPLAGGLLIGLAGYIGTRRVVSQSPLTVLREL</sequence>
<evidence type="ECO:0000259" key="8">
    <source>
        <dbReference type="Pfam" id="PF12704"/>
    </source>
</evidence>
<accession>A0A1B4XDH8</accession>
<feature type="domain" description="ABC3 transporter permease C-terminal" evidence="7">
    <location>
        <begin position="711"/>
        <end position="824"/>
    </location>
</feature>
<protein>
    <submittedName>
        <fullName evidence="9">ABC transporter permease</fullName>
    </submittedName>
</protein>
<dbReference type="PANTHER" id="PTHR30287">
    <property type="entry name" value="MEMBRANE COMPONENT OF PREDICTED ABC SUPERFAMILY METABOLITE UPTAKE TRANSPORTER"/>
    <property type="match status" value="1"/>
</dbReference>
<dbReference type="Proteomes" id="UP000243180">
    <property type="component" value="Chromosome"/>
</dbReference>
<evidence type="ECO:0000259" key="7">
    <source>
        <dbReference type="Pfam" id="PF02687"/>
    </source>
</evidence>
<evidence type="ECO:0000256" key="2">
    <source>
        <dbReference type="ARBA" id="ARBA00022475"/>
    </source>
</evidence>
<comment type="subcellular location">
    <subcellularLocation>
        <location evidence="1">Cell membrane</location>
        <topology evidence="1">Multi-pass membrane protein</topology>
    </subcellularLocation>
</comment>
<dbReference type="FunCoup" id="A0A1B4XDH8">
    <property type="interactions" value="147"/>
</dbReference>
<dbReference type="OrthoDB" id="5292592at2"/>
<dbReference type="InterPro" id="IPR025857">
    <property type="entry name" value="MacB_PCD"/>
</dbReference>
<feature type="transmembrane region" description="Helical" evidence="6">
    <location>
        <begin position="794"/>
        <end position="814"/>
    </location>
</feature>
<evidence type="ECO:0000313" key="10">
    <source>
        <dbReference type="Proteomes" id="UP000243180"/>
    </source>
</evidence>
<dbReference type="Pfam" id="PF02687">
    <property type="entry name" value="FtsX"/>
    <property type="match status" value="2"/>
</dbReference>
<feature type="transmembrane region" description="Helical" evidence="6">
    <location>
        <begin position="259"/>
        <end position="282"/>
    </location>
</feature>
<name>A0A1B4XDH8_9GAMM</name>
<evidence type="ECO:0000256" key="5">
    <source>
        <dbReference type="ARBA" id="ARBA00023136"/>
    </source>
</evidence>
<dbReference type="InterPro" id="IPR038766">
    <property type="entry name" value="Membrane_comp_ABC_pdt"/>
</dbReference>
<keyword evidence="5 6" id="KW-0472">Membrane</keyword>
<keyword evidence="10" id="KW-1185">Reference proteome</keyword>
<dbReference type="KEGG" id="slim:SCL_0526"/>
<dbReference type="Pfam" id="PF12704">
    <property type="entry name" value="MacB_PCD"/>
    <property type="match status" value="1"/>
</dbReference>
<feature type="transmembrane region" description="Helical" evidence="6">
    <location>
        <begin position="303"/>
        <end position="328"/>
    </location>
</feature>
<gene>
    <name evidence="9" type="ORF">SCL_0526</name>
</gene>
<feature type="transmembrane region" description="Helical" evidence="6">
    <location>
        <begin position="417"/>
        <end position="444"/>
    </location>
</feature>
<dbReference type="EMBL" id="AP014879">
    <property type="protein sequence ID" value="BAV32848.1"/>
    <property type="molecule type" value="Genomic_DNA"/>
</dbReference>
<feature type="transmembrane region" description="Helical" evidence="6">
    <location>
        <begin position="700"/>
        <end position="727"/>
    </location>
</feature>
<reference evidence="9 10" key="1">
    <citation type="submission" date="2015-05" db="EMBL/GenBank/DDBJ databases">
        <title>Complete genome sequence of a sulfur-oxidizing gammaproteobacterium strain HA5.</title>
        <authorList>
            <person name="Miura A."/>
            <person name="Kojima H."/>
            <person name="Fukui M."/>
        </authorList>
    </citation>
    <scope>NUCLEOTIDE SEQUENCE [LARGE SCALE GENOMIC DNA]</scope>
    <source>
        <strain evidence="9 10">HA5</strain>
    </source>
</reference>
<dbReference type="PANTHER" id="PTHR30287:SF1">
    <property type="entry name" value="INNER MEMBRANE PROTEIN"/>
    <property type="match status" value="1"/>
</dbReference>
<proteinExistence type="predicted"/>
<dbReference type="InParanoid" id="A0A1B4XDH8"/>
<feature type="transmembrane region" description="Helical" evidence="6">
    <location>
        <begin position="21"/>
        <end position="43"/>
    </location>
</feature>
<keyword evidence="3 6" id="KW-0812">Transmembrane</keyword>
<evidence type="ECO:0000256" key="1">
    <source>
        <dbReference type="ARBA" id="ARBA00004651"/>
    </source>
</evidence>
<organism evidence="9 10">
    <name type="scientific">Sulfuricaulis limicola</name>
    <dbReference type="NCBI Taxonomy" id="1620215"/>
    <lineage>
        <taxon>Bacteria</taxon>
        <taxon>Pseudomonadati</taxon>
        <taxon>Pseudomonadota</taxon>
        <taxon>Gammaproteobacteria</taxon>
        <taxon>Acidiferrobacterales</taxon>
        <taxon>Acidiferrobacteraceae</taxon>
        <taxon>Sulfuricaulis</taxon>
    </lineage>
</organism>
<dbReference type="RefSeq" id="WP_096359730.1">
    <property type="nucleotide sequence ID" value="NZ_AP014879.1"/>
</dbReference>
<evidence type="ECO:0000256" key="6">
    <source>
        <dbReference type="SAM" id="Phobius"/>
    </source>
</evidence>
<evidence type="ECO:0000256" key="4">
    <source>
        <dbReference type="ARBA" id="ARBA00022989"/>
    </source>
</evidence>
<feature type="domain" description="ABC3 transporter permease C-terminal" evidence="7">
    <location>
        <begin position="263"/>
        <end position="380"/>
    </location>
</feature>
<feature type="transmembrane region" description="Helical" evidence="6">
    <location>
        <begin position="470"/>
        <end position="490"/>
    </location>
</feature>
<feature type="transmembrane region" description="Helical" evidence="6">
    <location>
        <begin position="348"/>
        <end position="373"/>
    </location>
</feature>
<feature type="transmembrane region" description="Helical" evidence="6">
    <location>
        <begin position="759"/>
        <end position="782"/>
    </location>
</feature>
<feature type="domain" description="MacB-like periplasmic core" evidence="8">
    <location>
        <begin position="28"/>
        <end position="216"/>
    </location>
</feature>
<evidence type="ECO:0000313" key="9">
    <source>
        <dbReference type="EMBL" id="BAV32848.1"/>
    </source>
</evidence>
<feature type="transmembrane region" description="Helical" evidence="6">
    <location>
        <begin position="394"/>
        <end position="411"/>
    </location>
</feature>